<gene>
    <name evidence="1" type="ORF">DENIS_2308</name>
</gene>
<dbReference type="OrthoDB" id="4829041at2"/>
<organism evidence="1 2">
    <name type="scientific">Desulfonema ishimotonii</name>
    <dbReference type="NCBI Taxonomy" id="45657"/>
    <lineage>
        <taxon>Bacteria</taxon>
        <taxon>Pseudomonadati</taxon>
        <taxon>Thermodesulfobacteriota</taxon>
        <taxon>Desulfobacteria</taxon>
        <taxon>Desulfobacterales</taxon>
        <taxon>Desulfococcaceae</taxon>
        <taxon>Desulfonema</taxon>
    </lineage>
</organism>
<sequence length="141" mass="15864">MPDTIWGQDLKLTDWNFGKDLTGTAGFRTDYALISGSENLAQALTLRLMTPKGSYTPLGHPSYGSRLYELIGELNNEKNRKIAEMYVREAVERESRVSSVLEIRAIQNSDRREVIDIHLSVRIIQETVPLNLVVPFSLEGG</sequence>
<protein>
    <submittedName>
        <fullName evidence="1">Uncharacterized protein</fullName>
    </submittedName>
</protein>
<comment type="caution">
    <text evidence="1">The sequence shown here is derived from an EMBL/GenBank/DDBJ whole genome shotgun (WGS) entry which is preliminary data.</text>
</comment>
<dbReference type="InterPro" id="IPR020288">
    <property type="entry name" value="Sheath_initiator"/>
</dbReference>
<proteinExistence type="predicted"/>
<evidence type="ECO:0000313" key="1">
    <source>
        <dbReference type="EMBL" id="GBC61348.1"/>
    </source>
</evidence>
<dbReference type="AlphaFoldDB" id="A0A401FWK2"/>
<reference evidence="2" key="2">
    <citation type="submission" date="2019-01" db="EMBL/GenBank/DDBJ databases">
        <title>Genome sequence of Desulfonema ishimotonii strain Tokyo 01.</title>
        <authorList>
            <person name="Fukui M."/>
        </authorList>
    </citation>
    <scope>NUCLEOTIDE SEQUENCE [LARGE SCALE GENOMIC DNA]</scope>
    <source>
        <strain evidence="2">Tokyo 01</strain>
    </source>
</reference>
<dbReference type="Proteomes" id="UP000288096">
    <property type="component" value="Unassembled WGS sequence"/>
</dbReference>
<dbReference type="EMBL" id="BEXT01000001">
    <property type="protein sequence ID" value="GBC61348.1"/>
    <property type="molecule type" value="Genomic_DNA"/>
</dbReference>
<evidence type="ECO:0000313" key="2">
    <source>
        <dbReference type="Proteomes" id="UP000288096"/>
    </source>
</evidence>
<dbReference type="Pfam" id="PF10934">
    <property type="entry name" value="Sheath_initiator"/>
    <property type="match status" value="1"/>
</dbReference>
<reference evidence="2" key="1">
    <citation type="submission" date="2017-11" db="EMBL/GenBank/DDBJ databases">
        <authorList>
            <person name="Watanabe M."/>
            <person name="Kojima H."/>
        </authorList>
    </citation>
    <scope>NUCLEOTIDE SEQUENCE [LARGE SCALE GENOMIC DNA]</scope>
    <source>
        <strain evidence="2">Tokyo 01</strain>
    </source>
</reference>
<dbReference type="RefSeq" id="WP_124328647.1">
    <property type="nucleotide sequence ID" value="NZ_BEXT01000001.1"/>
</dbReference>
<dbReference type="Gene3D" id="3.10.450.40">
    <property type="match status" value="1"/>
</dbReference>
<accession>A0A401FWK2</accession>
<keyword evidence="2" id="KW-1185">Reference proteome</keyword>
<name>A0A401FWK2_9BACT</name>
<dbReference type="SUPFAM" id="SSF160719">
    <property type="entry name" value="gpW/gp25-like"/>
    <property type="match status" value="1"/>
</dbReference>